<organism evidence="1 2">
    <name type="scientific">Morchella conica CCBAS932</name>
    <dbReference type="NCBI Taxonomy" id="1392247"/>
    <lineage>
        <taxon>Eukaryota</taxon>
        <taxon>Fungi</taxon>
        <taxon>Dikarya</taxon>
        <taxon>Ascomycota</taxon>
        <taxon>Pezizomycotina</taxon>
        <taxon>Pezizomycetes</taxon>
        <taxon>Pezizales</taxon>
        <taxon>Morchellaceae</taxon>
        <taxon>Morchella</taxon>
    </lineage>
</organism>
<dbReference type="AlphaFoldDB" id="A0A3N4KHJ8"/>
<keyword evidence="2" id="KW-1185">Reference proteome</keyword>
<sequence>MRLYAFGHPDLIISLGTVKTPKDVLEARIAYKKSTGLGVNSLPAYGNVRFNPKHIPGHIEKIFNIVPELFARICEENKMGGSVILFKRMIELIGEAGIPFHSPGSIFQWLLACDLAELDGIVAPPTARDLAKRVERSVREKKGGSGTWGGLIKDIEEHHWPEATEDVLTDHLERIYHGVREGLKTQENIFHTLDVLKAQWVNINNRQRKQRIDVFTMSWRIMNKATSVIAADSQVSLSSRKVSIGWLVTSHLRWVTAVDRQRIGRIKGDDISSQFLPELTLHASKGGGQHAAQRQAAPTAAVCISSYNIYGMCTPESWLDNFDCVCCGIRWELSDIVDAVLLS</sequence>
<proteinExistence type="predicted"/>
<dbReference type="InParanoid" id="A0A3N4KHJ8"/>
<dbReference type="OrthoDB" id="5377635at2759"/>
<gene>
    <name evidence="1" type="ORF">P167DRAFT_548475</name>
</gene>
<protein>
    <submittedName>
        <fullName evidence="1">Uncharacterized protein</fullName>
    </submittedName>
</protein>
<reference evidence="1 2" key="1">
    <citation type="journal article" date="2018" name="Nat. Ecol. Evol.">
        <title>Pezizomycetes genomes reveal the molecular basis of ectomycorrhizal truffle lifestyle.</title>
        <authorList>
            <person name="Murat C."/>
            <person name="Payen T."/>
            <person name="Noel B."/>
            <person name="Kuo A."/>
            <person name="Morin E."/>
            <person name="Chen J."/>
            <person name="Kohler A."/>
            <person name="Krizsan K."/>
            <person name="Balestrini R."/>
            <person name="Da Silva C."/>
            <person name="Montanini B."/>
            <person name="Hainaut M."/>
            <person name="Levati E."/>
            <person name="Barry K.W."/>
            <person name="Belfiori B."/>
            <person name="Cichocki N."/>
            <person name="Clum A."/>
            <person name="Dockter R.B."/>
            <person name="Fauchery L."/>
            <person name="Guy J."/>
            <person name="Iotti M."/>
            <person name="Le Tacon F."/>
            <person name="Lindquist E.A."/>
            <person name="Lipzen A."/>
            <person name="Malagnac F."/>
            <person name="Mello A."/>
            <person name="Molinier V."/>
            <person name="Miyauchi S."/>
            <person name="Poulain J."/>
            <person name="Riccioni C."/>
            <person name="Rubini A."/>
            <person name="Sitrit Y."/>
            <person name="Splivallo R."/>
            <person name="Traeger S."/>
            <person name="Wang M."/>
            <person name="Zifcakova L."/>
            <person name="Wipf D."/>
            <person name="Zambonelli A."/>
            <person name="Paolocci F."/>
            <person name="Nowrousian M."/>
            <person name="Ottonello S."/>
            <person name="Baldrian P."/>
            <person name="Spatafora J.W."/>
            <person name="Henrissat B."/>
            <person name="Nagy L.G."/>
            <person name="Aury J.M."/>
            <person name="Wincker P."/>
            <person name="Grigoriev I.V."/>
            <person name="Bonfante P."/>
            <person name="Martin F.M."/>
        </authorList>
    </citation>
    <scope>NUCLEOTIDE SEQUENCE [LARGE SCALE GENOMIC DNA]</scope>
    <source>
        <strain evidence="1 2">CCBAS932</strain>
    </source>
</reference>
<evidence type="ECO:0000313" key="2">
    <source>
        <dbReference type="Proteomes" id="UP000277580"/>
    </source>
</evidence>
<dbReference type="EMBL" id="ML119157">
    <property type="protein sequence ID" value="RPB08878.1"/>
    <property type="molecule type" value="Genomic_DNA"/>
</dbReference>
<accession>A0A3N4KHJ8</accession>
<dbReference type="Proteomes" id="UP000277580">
    <property type="component" value="Unassembled WGS sequence"/>
</dbReference>
<name>A0A3N4KHJ8_9PEZI</name>
<evidence type="ECO:0000313" key="1">
    <source>
        <dbReference type="EMBL" id="RPB08878.1"/>
    </source>
</evidence>